<feature type="repeat" description="FG-GAP" evidence="12">
    <location>
        <begin position="408"/>
        <end position="470"/>
    </location>
</feature>
<keyword evidence="5" id="KW-0677">Repeat</keyword>
<evidence type="ECO:0000259" key="15">
    <source>
        <dbReference type="Pfam" id="PF08441"/>
    </source>
</evidence>
<evidence type="ECO:0000256" key="14">
    <source>
        <dbReference type="SAM" id="MobiDB-lite"/>
    </source>
</evidence>
<dbReference type="Pfam" id="PF20806">
    <property type="entry name" value="Integrin_A_Ig_3"/>
    <property type="match status" value="1"/>
</dbReference>
<dbReference type="Gene3D" id="2.60.40.1510">
    <property type="entry name" value="ntegrin, alpha v. Chain A, domain 3"/>
    <property type="match status" value="1"/>
</dbReference>
<sequence length="1060" mass="115653">MYRRNLRGLFFVFAVGVFVCGRECQAFNMDTTMPITRTGPADSLFGYSVALHRESGSTNVLLVGAPRAQTNQPGVERGGAVYRCPVMAEDCQQITFDSSGHEMDVFGDQFGSKSNQFFGATLHSSGPDGPVVACAPRRVWTVDDFNSSTTQRYLAGGCFVARNDFLDITEITPCEIPGDDLGIDFISYCQAGLSASISQDAELLLGAPGSFYWQGQVISVNVNDPTATLYSRERSYSHDNYYQGYAVARGRFGNGGVYAVSEPRSTEFLGMVSIWNGSFILVDTIYGEQMSAYFGHSLAVTDVNADGLDDLIIGAPMFVDPDNLIDKWEVGRVYVYCQVVDGHFTKTDVMTGTHPGGQFGFSVAAIGDVNKDGFNDVAVGAPFAGEDGSGIVYIFQGRRRGIKQTATQMLRPVDFDLDIVSFGTALSGGLDMDGNNYNDILVGAYKSSTSVLVRSRPIVRIQKSLTFEPEQINLDVRDYRLPSGQEVSSFNVTTCLTAKGQDIPATVDVKYNLQLDAVLPTTSRAAFVLDTSLELSEMTRRVKLTTDAEMCQKDLVYVKLVIVEKNLPIGVRLSYELDPADTTPPQGSSTASTPVPPILNSTPEPVLLRSLLIKNTCKNYLCAPDLVLTATSNIQRVALGDDWELSLQVTVTNHGEDAYEATFQANIPEGMAFIRVEGTSDLSVTCSLDEDSRVLTCDIGNPLPEEYMVNFGITIGNDRLADEKDELIISMKVDSLNFEPMNLTNDNYANVTVGVYATAQLGLYGVSTPEQVLFTRSNGSYNPPDPQREEDVGAEVTHLYMLRNKGPSEVGHTKIEISWPLISSDGEYLLYLISAKLGTGEDCHVQGGVNPEDLELTEAEDITDNSTSSSLLNSDQKSRKRRQANNSSMSALPQVGTGVPIECKSPSLHCVQITCNITAPSVGGEDIDSALIRIKSRLYEKTFKGKDYVEVFISSTANASVLTMPYRESLLPDTFPTATAQATTPVIGQTPEPPIRRPTEVTIIPFWVYIVVAIVSSIIMLLVVLGLWKCGFLKRKKIHPPNAQGATQDNWQEEVLIDEK</sequence>
<dbReference type="GO" id="GO:0009897">
    <property type="term" value="C:external side of plasma membrane"/>
    <property type="evidence" value="ECO:0007669"/>
    <property type="project" value="TreeGrafter"/>
</dbReference>
<name>A0A8B7XYV0_ACAPL</name>
<feature type="transmembrane region" description="Helical" evidence="13">
    <location>
        <begin position="1006"/>
        <end position="1028"/>
    </location>
</feature>
<evidence type="ECO:0000256" key="7">
    <source>
        <dbReference type="ARBA" id="ARBA00022989"/>
    </source>
</evidence>
<evidence type="ECO:0000256" key="4">
    <source>
        <dbReference type="ARBA" id="ARBA00022729"/>
    </source>
</evidence>
<feature type="compositionally biased region" description="Polar residues" evidence="14">
    <location>
        <begin position="583"/>
        <end position="598"/>
    </location>
</feature>
<feature type="domain" description="Integrin alpha second immunoglobulin-like" evidence="16">
    <location>
        <begin position="619"/>
        <end position="751"/>
    </location>
</feature>
<reference evidence="19" key="1">
    <citation type="submission" date="2025-08" db="UniProtKB">
        <authorList>
            <consortium name="RefSeq"/>
        </authorList>
    </citation>
    <scope>IDENTIFICATION</scope>
</reference>
<accession>A0A8B7XYV0</accession>
<dbReference type="GeneID" id="110976180"/>
<dbReference type="SUPFAM" id="SSF69318">
    <property type="entry name" value="Integrin alpha N-terminal domain"/>
    <property type="match status" value="1"/>
</dbReference>
<dbReference type="PANTHER" id="PTHR23220">
    <property type="entry name" value="INTEGRIN ALPHA"/>
    <property type="match status" value="1"/>
</dbReference>
<dbReference type="InterPro" id="IPR048285">
    <property type="entry name" value="Integrin_alpha_Ig-like_2"/>
</dbReference>
<keyword evidence="10 13" id="KW-0675">Receptor</keyword>
<keyword evidence="7 13" id="KW-1133">Transmembrane helix</keyword>
<evidence type="ECO:0000259" key="16">
    <source>
        <dbReference type="Pfam" id="PF20805"/>
    </source>
</evidence>
<dbReference type="GO" id="GO:0007160">
    <property type="term" value="P:cell-matrix adhesion"/>
    <property type="evidence" value="ECO:0007669"/>
    <property type="project" value="TreeGrafter"/>
</dbReference>
<gene>
    <name evidence="19" type="primary">LOC110976180</name>
</gene>
<keyword evidence="3 13" id="KW-0812">Transmembrane</keyword>
<evidence type="ECO:0000256" key="9">
    <source>
        <dbReference type="ARBA" id="ARBA00023136"/>
    </source>
</evidence>
<dbReference type="InterPro" id="IPR013517">
    <property type="entry name" value="FG-GAP"/>
</dbReference>
<evidence type="ECO:0000256" key="6">
    <source>
        <dbReference type="ARBA" id="ARBA00022889"/>
    </source>
</evidence>
<feature type="domain" description="Integrin alpha third immunoglobulin-like" evidence="17">
    <location>
        <begin position="762"/>
        <end position="986"/>
    </location>
</feature>
<keyword evidence="4 13" id="KW-0732">Signal</keyword>
<evidence type="ECO:0000313" key="19">
    <source>
        <dbReference type="RefSeq" id="XP_022084951.1"/>
    </source>
</evidence>
<evidence type="ECO:0000256" key="3">
    <source>
        <dbReference type="ARBA" id="ARBA00022692"/>
    </source>
</evidence>
<keyword evidence="6 13" id="KW-0130">Cell adhesion</keyword>
<dbReference type="GO" id="GO:0008305">
    <property type="term" value="C:integrin complex"/>
    <property type="evidence" value="ECO:0007669"/>
    <property type="project" value="InterPro"/>
</dbReference>
<dbReference type="PANTHER" id="PTHR23220:SF133">
    <property type="entry name" value="INTEGRIN ALPHA-PS2"/>
    <property type="match status" value="1"/>
</dbReference>
<feature type="repeat" description="FG-GAP" evidence="12">
    <location>
        <begin position="345"/>
        <end position="404"/>
    </location>
</feature>
<dbReference type="GO" id="GO:0007229">
    <property type="term" value="P:integrin-mediated signaling pathway"/>
    <property type="evidence" value="ECO:0007669"/>
    <property type="project" value="UniProtKB-KW"/>
</dbReference>
<evidence type="ECO:0000256" key="5">
    <source>
        <dbReference type="ARBA" id="ARBA00022737"/>
    </source>
</evidence>
<feature type="repeat" description="FG-GAP" evidence="12">
    <location>
        <begin position="30"/>
        <end position="93"/>
    </location>
</feature>
<keyword evidence="8 13" id="KW-0401">Integrin</keyword>
<evidence type="ECO:0000259" key="17">
    <source>
        <dbReference type="Pfam" id="PF20806"/>
    </source>
</evidence>
<dbReference type="Proteomes" id="UP000694845">
    <property type="component" value="Unplaced"/>
</dbReference>
<dbReference type="Gene3D" id="1.20.5.930">
    <property type="entry name" value="Bicelle-embedded integrin alpha(iib) transmembrane segment"/>
    <property type="match status" value="1"/>
</dbReference>
<dbReference type="GO" id="GO:0098609">
    <property type="term" value="P:cell-cell adhesion"/>
    <property type="evidence" value="ECO:0007669"/>
    <property type="project" value="TreeGrafter"/>
</dbReference>
<dbReference type="InterPro" id="IPR032695">
    <property type="entry name" value="Integrin_dom_sf"/>
</dbReference>
<dbReference type="InterPro" id="IPR013649">
    <property type="entry name" value="Integrin_alpha_Ig-like_1"/>
</dbReference>
<feature type="chain" id="PRO_5034840946" evidence="13">
    <location>
        <begin position="27"/>
        <end position="1060"/>
    </location>
</feature>
<keyword evidence="9 13" id="KW-0472">Membrane</keyword>
<protein>
    <submittedName>
        <fullName evidence="19">Integrin alpha-8-like</fullName>
    </submittedName>
</protein>
<comment type="subcellular location">
    <subcellularLocation>
        <location evidence="1 13">Membrane</location>
        <topology evidence="1 13">Single-pass type I membrane protein</topology>
    </subcellularLocation>
</comment>
<evidence type="ECO:0000256" key="8">
    <source>
        <dbReference type="ARBA" id="ARBA00023037"/>
    </source>
</evidence>
<dbReference type="AlphaFoldDB" id="A0A8B7XYV0"/>
<dbReference type="SMART" id="SM00191">
    <property type="entry name" value="Int_alpha"/>
    <property type="match status" value="5"/>
</dbReference>
<evidence type="ECO:0000256" key="1">
    <source>
        <dbReference type="ARBA" id="ARBA00004479"/>
    </source>
</evidence>
<evidence type="ECO:0000256" key="2">
    <source>
        <dbReference type="ARBA" id="ARBA00008054"/>
    </source>
</evidence>
<dbReference type="OMA" id="SPMENIW"/>
<dbReference type="GO" id="GO:0005178">
    <property type="term" value="F:integrin binding"/>
    <property type="evidence" value="ECO:0007669"/>
    <property type="project" value="TreeGrafter"/>
</dbReference>
<evidence type="ECO:0000256" key="13">
    <source>
        <dbReference type="RuleBase" id="RU003762"/>
    </source>
</evidence>
<comment type="similarity">
    <text evidence="2 13">Belongs to the integrin alpha chain family.</text>
</comment>
<feature type="repeat" description="FG-GAP" evidence="12">
    <location>
        <begin position="280"/>
        <end position="344"/>
    </location>
</feature>
<evidence type="ECO:0000256" key="11">
    <source>
        <dbReference type="ARBA" id="ARBA00023180"/>
    </source>
</evidence>
<keyword evidence="11" id="KW-0325">Glycoprotein</keyword>
<dbReference type="RefSeq" id="XP_022084951.1">
    <property type="nucleotide sequence ID" value="XM_022229259.1"/>
</dbReference>
<dbReference type="PRINTS" id="PR01185">
    <property type="entry name" value="INTEGRINA"/>
</dbReference>
<dbReference type="Pfam" id="PF01839">
    <property type="entry name" value="FG-GAP"/>
    <property type="match status" value="2"/>
</dbReference>
<dbReference type="PROSITE" id="PS51470">
    <property type="entry name" value="FG_GAP"/>
    <property type="match status" value="5"/>
</dbReference>
<feature type="domain" description="Integrin alpha first immunoglubulin-like" evidence="15">
    <location>
        <begin position="455"/>
        <end position="602"/>
    </location>
</feature>
<dbReference type="OrthoDB" id="5317514at2759"/>
<keyword evidence="18" id="KW-1185">Reference proteome</keyword>
<dbReference type="KEGG" id="aplc:110976180"/>
<feature type="region of interest" description="Disordered" evidence="14">
    <location>
        <begin position="578"/>
        <end position="598"/>
    </location>
</feature>
<dbReference type="GO" id="GO:0033627">
    <property type="term" value="P:cell adhesion mediated by integrin"/>
    <property type="evidence" value="ECO:0007669"/>
    <property type="project" value="TreeGrafter"/>
</dbReference>
<dbReference type="Pfam" id="PF20805">
    <property type="entry name" value="Integrin_A_Ig_2"/>
    <property type="match status" value="1"/>
</dbReference>
<dbReference type="SUPFAM" id="SSF69179">
    <property type="entry name" value="Integrin domains"/>
    <property type="match status" value="3"/>
</dbReference>
<dbReference type="Gene3D" id="2.60.40.1460">
    <property type="entry name" value="Integrin domains. Chain A, domain 2"/>
    <property type="match status" value="1"/>
</dbReference>
<evidence type="ECO:0000256" key="10">
    <source>
        <dbReference type="ARBA" id="ARBA00023170"/>
    </source>
</evidence>
<dbReference type="InterPro" id="IPR013519">
    <property type="entry name" value="Int_alpha_beta-p"/>
</dbReference>
<evidence type="ECO:0000313" key="18">
    <source>
        <dbReference type="Proteomes" id="UP000694845"/>
    </source>
</evidence>
<dbReference type="InterPro" id="IPR048286">
    <property type="entry name" value="Integrin_alpha_Ig-like_3"/>
</dbReference>
<proteinExistence type="inferred from homology"/>
<dbReference type="Pfam" id="PF08441">
    <property type="entry name" value="Integrin_A_Ig_1"/>
    <property type="match status" value="1"/>
</dbReference>
<feature type="signal peptide" evidence="13">
    <location>
        <begin position="1"/>
        <end position="26"/>
    </location>
</feature>
<dbReference type="Gene3D" id="2.130.10.130">
    <property type="entry name" value="Integrin alpha, N-terminal"/>
    <property type="match status" value="1"/>
</dbReference>
<feature type="region of interest" description="Disordered" evidence="14">
    <location>
        <begin position="859"/>
        <end position="893"/>
    </location>
</feature>
<dbReference type="InterPro" id="IPR000413">
    <property type="entry name" value="Integrin_alpha"/>
</dbReference>
<evidence type="ECO:0000256" key="12">
    <source>
        <dbReference type="PROSITE-ProRule" id="PRU00803"/>
    </source>
</evidence>
<feature type="repeat" description="FG-GAP" evidence="12">
    <location>
        <begin position="178"/>
        <end position="229"/>
    </location>
</feature>
<dbReference type="InterPro" id="IPR028994">
    <property type="entry name" value="Integrin_alpha_N"/>
</dbReference>
<feature type="compositionally biased region" description="Low complexity" evidence="14">
    <location>
        <begin position="864"/>
        <end position="875"/>
    </location>
</feature>
<organism evidence="18 19">
    <name type="scientific">Acanthaster planci</name>
    <name type="common">Crown-of-thorns starfish</name>
    <dbReference type="NCBI Taxonomy" id="133434"/>
    <lineage>
        <taxon>Eukaryota</taxon>
        <taxon>Metazoa</taxon>
        <taxon>Echinodermata</taxon>
        <taxon>Eleutherozoa</taxon>
        <taxon>Asterozoa</taxon>
        <taxon>Asteroidea</taxon>
        <taxon>Valvatacea</taxon>
        <taxon>Valvatida</taxon>
        <taxon>Acanthasteridae</taxon>
        <taxon>Acanthaster</taxon>
    </lineage>
</organism>
<dbReference type="Gene3D" id="2.60.40.1530">
    <property type="entry name" value="ntegrin, alpha v. Chain A, domain 4"/>
    <property type="match status" value="1"/>
</dbReference>